<dbReference type="SMART" id="SM00208">
    <property type="entry name" value="TNFR"/>
    <property type="match status" value="2"/>
</dbReference>
<dbReference type="CDD" id="cd08815">
    <property type="entry name" value="Death_TNFRSF25_DR3"/>
    <property type="match status" value="1"/>
</dbReference>
<comment type="caution">
    <text evidence="12">The sequence shown here is derived from an EMBL/GenBank/DDBJ whole genome shotgun (WGS) entry which is preliminary data.</text>
</comment>
<keyword evidence="2 9" id="KW-0732">Signal</keyword>
<dbReference type="SMART" id="SM00005">
    <property type="entry name" value="DEATH"/>
    <property type="match status" value="1"/>
</dbReference>
<keyword evidence="8" id="KW-0472">Membrane</keyword>
<comment type="caution">
    <text evidence="6">Lacks conserved residue(s) required for the propagation of feature annotation.</text>
</comment>
<evidence type="ECO:0000256" key="3">
    <source>
        <dbReference type="ARBA" id="ARBA00022737"/>
    </source>
</evidence>
<evidence type="ECO:0000313" key="13">
    <source>
        <dbReference type="Proteomes" id="UP000569728"/>
    </source>
</evidence>
<sequence length="467" mass="50568">ASRLSPCLQVVLAALWLAASELQPLECQDCAVAQPVPVRLPTRPRRHATRPPCPAGMNWIKGARRCCSQCPAGKFLRSPCSTHSNDSICDPCPPGTFLAQPNTHPKCQACYECDRQTFQSVLSNCSATSNVACGCEPGRFRDCLDERCSDFSCQQCQPCTGRFIQQPCECRRPARGMPPPAVLPCLTPALSPGSEVQDTLCGSCKPDFYAEGSECRPCPTSALETCGKECQQACGGGRGAGAGGWGWWCGGRCDSWLMGMLLLVLAGSGLEYVLLALTGPLFLGALAIYHKRKRLRHDALAGTPLPAAQAATPAAGGQCGVSARGRDSLCWTRPCSLQMTERATGSARQSPEHRALLREQPRGAAQPGGEVEPSAPPGPHSTLLQGSQLYAVIDAVPVRRWKEFMRVLELREAEIELVELEVTHIRDQQYEMLKRWCQQTSATLDRVFAALERMELAGCAEALRRSL</sequence>
<evidence type="ECO:0000256" key="8">
    <source>
        <dbReference type="SAM" id="Phobius"/>
    </source>
</evidence>
<evidence type="ECO:0000256" key="2">
    <source>
        <dbReference type="ARBA" id="ARBA00022729"/>
    </source>
</evidence>
<evidence type="ECO:0000313" key="12">
    <source>
        <dbReference type="EMBL" id="NXF55178.1"/>
    </source>
</evidence>
<keyword evidence="4 6" id="KW-1015">Disulfide bond</keyword>
<keyword evidence="8" id="KW-1133">Transmembrane helix</keyword>
<keyword evidence="3" id="KW-0677">Repeat</keyword>
<protein>
    <submittedName>
        <fullName evidence="12">TNR25 factor</fullName>
    </submittedName>
</protein>
<evidence type="ECO:0000256" key="4">
    <source>
        <dbReference type="ARBA" id="ARBA00023157"/>
    </source>
</evidence>
<evidence type="ECO:0000256" key="9">
    <source>
        <dbReference type="SAM" id="SignalP"/>
    </source>
</evidence>
<feature type="non-terminal residue" evidence="12">
    <location>
        <position position="1"/>
    </location>
</feature>
<dbReference type="EMBL" id="VWZA01003843">
    <property type="protein sequence ID" value="NXF55178.1"/>
    <property type="molecule type" value="Genomic_DNA"/>
</dbReference>
<dbReference type="InterPro" id="IPR000488">
    <property type="entry name" value="Death_dom"/>
</dbReference>
<accession>A0A7K8UM71</accession>
<dbReference type="Gene3D" id="2.10.50.10">
    <property type="entry name" value="Tumor Necrosis Factor Receptor, subunit A, domain 2"/>
    <property type="match status" value="1"/>
</dbReference>
<dbReference type="AlphaFoldDB" id="A0A7K8UM71"/>
<feature type="non-terminal residue" evidence="12">
    <location>
        <position position="467"/>
    </location>
</feature>
<name>A0A7K8UM71_OCEOC</name>
<feature type="domain" description="Death" evidence="10">
    <location>
        <begin position="386"/>
        <end position="467"/>
    </location>
</feature>
<evidence type="ECO:0000256" key="7">
    <source>
        <dbReference type="SAM" id="MobiDB-lite"/>
    </source>
</evidence>
<proteinExistence type="predicted"/>
<feature type="region of interest" description="Disordered" evidence="7">
    <location>
        <begin position="361"/>
        <end position="383"/>
    </location>
</feature>
<dbReference type="Pfam" id="PF00020">
    <property type="entry name" value="TNFR_c6"/>
    <property type="match status" value="1"/>
</dbReference>
<dbReference type="Pfam" id="PF00531">
    <property type="entry name" value="Death"/>
    <property type="match status" value="1"/>
</dbReference>
<dbReference type="PROSITE" id="PS00652">
    <property type="entry name" value="TNFR_NGFR_1"/>
    <property type="match status" value="1"/>
</dbReference>
<evidence type="ECO:0000259" key="10">
    <source>
        <dbReference type="PROSITE" id="PS50017"/>
    </source>
</evidence>
<feature type="repeat" description="TNFR-Cys" evidence="6">
    <location>
        <begin position="91"/>
        <end position="133"/>
    </location>
</feature>
<dbReference type="SUPFAM" id="SSF47986">
    <property type="entry name" value="DEATH domain"/>
    <property type="match status" value="1"/>
</dbReference>
<keyword evidence="13" id="KW-1185">Reference proteome</keyword>
<keyword evidence="8" id="KW-0812">Transmembrane</keyword>
<dbReference type="PRINTS" id="PR01972">
    <property type="entry name" value="TNFACTORR25"/>
</dbReference>
<gene>
    <name evidence="12" type="primary">Tnfrsf25</name>
    <name evidence="12" type="ORF">OCEOCE_R14372</name>
</gene>
<dbReference type="PANTHER" id="PTHR47220">
    <property type="entry name" value="TUMOR NECROSIS FACTOR RECEPTOR SUPERFAMILY MEMBER 25"/>
    <property type="match status" value="1"/>
</dbReference>
<feature type="disulfide bond" evidence="6">
    <location>
        <begin position="67"/>
        <end position="80"/>
    </location>
</feature>
<reference evidence="12 13" key="1">
    <citation type="submission" date="2019-09" db="EMBL/GenBank/DDBJ databases">
        <title>Bird 10,000 Genomes (B10K) Project - Family phase.</title>
        <authorList>
            <person name="Zhang G."/>
        </authorList>
    </citation>
    <scope>NUCLEOTIDE SEQUENCE [LARGE SCALE GENOMIC DNA]</scope>
    <source>
        <strain evidence="12">B10K-CU-031-11</strain>
        <tissue evidence="12">Muscle</tissue>
    </source>
</reference>
<dbReference type="GO" id="GO:0005886">
    <property type="term" value="C:plasma membrane"/>
    <property type="evidence" value="ECO:0007669"/>
    <property type="project" value="TreeGrafter"/>
</dbReference>
<feature type="domain" description="TNFR-Cys" evidence="11">
    <location>
        <begin position="52"/>
        <end position="89"/>
    </location>
</feature>
<dbReference type="InterPro" id="IPR011029">
    <property type="entry name" value="DEATH-like_dom_sf"/>
</dbReference>
<feature type="domain" description="TNFR-Cys" evidence="11">
    <location>
        <begin position="91"/>
        <end position="133"/>
    </location>
</feature>
<dbReference type="PANTHER" id="PTHR47220:SF1">
    <property type="entry name" value="TUMOR NECROSIS FACTOR RECEPTOR SUPERFAMILY MEMBER 25"/>
    <property type="match status" value="1"/>
</dbReference>
<dbReference type="PROSITE" id="PS50050">
    <property type="entry name" value="TNFR_NGFR_2"/>
    <property type="match status" value="2"/>
</dbReference>
<feature type="transmembrane region" description="Helical" evidence="8">
    <location>
        <begin position="256"/>
        <end position="289"/>
    </location>
</feature>
<dbReference type="InterPro" id="IPR022329">
    <property type="entry name" value="TNFR_25"/>
</dbReference>
<evidence type="ECO:0000259" key="11">
    <source>
        <dbReference type="PROSITE" id="PS50050"/>
    </source>
</evidence>
<feature type="repeat" description="TNFR-Cys" evidence="6">
    <location>
        <begin position="52"/>
        <end position="89"/>
    </location>
</feature>
<keyword evidence="1" id="KW-0053">Apoptosis</keyword>
<evidence type="ECO:0000256" key="5">
    <source>
        <dbReference type="ARBA" id="ARBA00023180"/>
    </source>
</evidence>
<dbReference type="Gene3D" id="1.10.533.10">
    <property type="entry name" value="Death Domain, Fas"/>
    <property type="match status" value="1"/>
</dbReference>
<feature type="disulfide bond" evidence="6">
    <location>
        <begin position="92"/>
        <end position="107"/>
    </location>
</feature>
<dbReference type="InterPro" id="IPR001368">
    <property type="entry name" value="TNFR/NGFR_Cys_rich_reg"/>
</dbReference>
<feature type="chain" id="PRO_5029897489" evidence="9">
    <location>
        <begin position="23"/>
        <end position="467"/>
    </location>
</feature>
<dbReference type="PROSITE" id="PS50017">
    <property type="entry name" value="DEATH_DOMAIN"/>
    <property type="match status" value="1"/>
</dbReference>
<evidence type="ECO:0000256" key="1">
    <source>
        <dbReference type="ARBA" id="ARBA00022703"/>
    </source>
</evidence>
<keyword evidence="5" id="KW-0325">Glycoprotein</keyword>
<dbReference type="GO" id="GO:0006915">
    <property type="term" value="P:apoptotic process"/>
    <property type="evidence" value="ECO:0007669"/>
    <property type="project" value="UniProtKB-KW"/>
</dbReference>
<feature type="signal peptide" evidence="9">
    <location>
        <begin position="1"/>
        <end position="22"/>
    </location>
</feature>
<dbReference type="GO" id="GO:0007165">
    <property type="term" value="P:signal transduction"/>
    <property type="evidence" value="ECO:0007669"/>
    <property type="project" value="InterPro"/>
</dbReference>
<evidence type="ECO:0000256" key="6">
    <source>
        <dbReference type="PROSITE-ProRule" id="PRU00206"/>
    </source>
</evidence>
<dbReference type="OrthoDB" id="9940478at2759"/>
<dbReference type="SUPFAM" id="SSF57586">
    <property type="entry name" value="TNF receptor-like"/>
    <property type="match status" value="1"/>
</dbReference>
<dbReference type="Proteomes" id="UP000569728">
    <property type="component" value="Unassembled WGS sequence"/>
</dbReference>
<organism evidence="12 13">
    <name type="scientific">Oceanites oceanicus</name>
    <name type="common">Wilson's storm petrel</name>
    <name type="synonym">Procellaria oceanica</name>
    <dbReference type="NCBI Taxonomy" id="79653"/>
    <lineage>
        <taxon>Eukaryota</taxon>
        <taxon>Metazoa</taxon>
        <taxon>Chordata</taxon>
        <taxon>Craniata</taxon>
        <taxon>Vertebrata</taxon>
        <taxon>Euteleostomi</taxon>
        <taxon>Archelosauria</taxon>
        <taxon>Archosauria</taxon>
        <taxon>Dinosauria</taxon>
        <taxon>Saurischia</taxon>
        <taxon>Theropoda</taxon>
        <taxon>Coelurosauria</taxon>
        <taxon>Aves</taxon>
        <taxon>Neognathae</taxon>
        <taxon>Neoaves</taxon>
        <taxon>Aequornithes</taxon>
        <taxon>Procellariiformes</taxon>
        <taxon>Hydrobatidae</taxon>
        <taxon>Oceanites</taxon>
    </lineage>
</organism>